<dbReference type="SUPFAM" id="SSF51905">
    <property type="entry name" value="FAD/NAD(P)-binding domain"/>
    <property type="match status" value="1"/>
</dbReference>
<protein>
    <submittedName>
        <fullName evidence="1">FAD dependent oxidoreductase</fullName>
    </submittedName>
</protein>
<comment type="caution">
    <text evidence="1">The sequence shown here is derived from an EMBL/GenBank/DDBJ whole genome shotgun (WGS) entry which is preliminary data.</text>
</comment>
<evidence type="ECO:0000313" key="1">
    <source>
        <dbReference type="EMBL" id="KAJ5311599.1"/>
    </source>
</evidence>
<proteinExistence type="predicted"/>
<dbReference type="EMBL" id="JAPZBO010000007">
    <property type="protein sequence ID" value="KAJ5311599.1"/>
    <property type="molecule type" value="Genomic_DNA"/>
</dbReference>
<reference evidence="1" key="1">
    <citation type="submission" date="2022-12" db="EMBL/GenBank/DDBJ databases">
        <authorList>
            <person name="Petersen C."/>
        </authorList>
    </citation>
    <scope>NUCLEOTIDE SEQUENCE</scope>
    <source>
        <strain evidence="1">IBT 21472</strain>
    </source>
</reference>
<sequence length="180" mass="19856">MSISGSPNTGHLPVENSTVPFWHRDLHELHDHRTTEELPESSDVVIIGAGYARIATAYHLVKGEASGNNLSATILEARGVCSGLDIALEVLEFEIAHLYAMKSLIEEEKINCDFTLTRSIDVWCNKEAAFKAKVMFDMLRSRNLNYMKDVLFVLGKDAERISGVKGAKACASFTAGTLWP</sequence>
<evidence type="ECO:0000313" key="2">
    <source>
        <dbReference type="Proteomes" id="UP001147746"/>
    </source>
</evidence>
<dbReference type="Gene3D" id="3.50.50.60">
    <property type="entry name" value="FAD/NAD(P)-binding domain"/>
    <property type="match status" value="1"/>
</dbReference>
<dbReference type="InterPro" id="IPR036188">
    <property type="entry name" value="FAD/NAD-bd_sf"/>
</dbReference>
<keyword evidence="2" id="KW-1185">Reference proteome</keyword>
<dbReference type="Proteomes" id="UP001147746">
    <property type="component" value="Unassembled WGS sequence"/>
</dbReference>
<accession>A0A9W9PUI9</accession>
<dbReference type="AlphaFoldDB" id="A0A9W9PUI9"/>
<reference evidence="1" key="2">
    <citation type="journal article" date="2023" name="IMA Fungus">
        <title>Comparative genomic study of the Penicillium genus elucidates a diverse pangenome and 15 lateral gene transfer events.</title>
        <authorList>
            <person name="Petersen C."/>
            <person name="Sorensen T."/>
            <person name="Nielsen M.R."/>
            <person name="Sondergaard T.E."/>
            <person name="Sorensen J.L."/>
            <person name="Fitzpatrick D.A."/>
            <person name="Frisvad J.C."/>
            <person name="Nielsen K.L."/>
        </authorList>
    </citation>
    <scope>NUCLEOTIDE SEQUENCE</scope>
    <source>
        <strain evidence="1">IBT 21472</strain>
    </source>
</reference>
<gene>
    <name evidence="1" type="ORF">N7476_007459</name>
</gene>
<organism evidence="1 2">
    <name type="scientific">Penicillium atrosanguineum</name>
    <dbReference type="NCBI Taxonomy" id="1132637"/>
    <lineage>
        <taxon>Eukaryota</taxon>
        <taxon>Fungi</taxon>
        <taxon>Dikarya</taxon>
        <taxon>Ascomycota</taxon>
        <taxon>Pezizomycotina</taxon>
        <taxon>Eurotiomycetes</taxon>
        <taxon>Eurotiomycetidae</taxon>
        <taxon>Eurotiales</taxon>
        <taxon>Aspergillaceae</taxon>
        <taxon>Penicillium</taxon>
    </lineage>
</organism>
<name>A0A9W9PUI9_9EURO</name>